<dbReference type="AlphaFoldDB" id="L1IX91"/>
<evidence type="ECO:0000313" key="4">
    <source>
        <dbReference type="Proteomes" id="UP000011087"/>
    </source>
</evidence>
<dbReference type="HOGENOM" id="CLU_526255_0_0_1"/>
<protein>
    <submittedName>
        <fullName evidence="2 3">Uncharacterized protein</fullName>
    </submittedName>
</protein>
<name>L1IX91_GUITC</name>
<organism evidence="2">
    <name type="scientific">Guillardia theta (strain CCMP2712)</name>
    <name type="common">Cryptophyte</name>
    <dbReference type="NCBI Taxonomy" id="905079"/>
    <lineage>
        <taxon>Eukaryota</taxon>
        <taxon>Cryptophyceae</taxon>
        <taxon>Pyrenomonadales</taxon>
        <taxon>Geminigeraceae</taxon>
        <taxon>Guillardia</taxon>
    </lineage>
</organism>
<dbReference type="EnsemblProtists" id="EKX40878">
    <property type="protein sequence ID" value="EKX40878"/>
    <property type="gene ID" value="GUITHDRAFT_113138"/>
</dbReference>
<dbReference type="InterPro" id="IPR006597">
    <property type="entry name" value="Sel1-like"/>
</dbReference>
<dbReference type="Gene3D" id="1.25.40.10">
    <property type="entry name" value="Tetratricopeptide repeat domain"/>
    <property type="match status" value="2"/>
</dbReference>
<keyword evidence="4" id="KW-1185">Reference proteome</keyword>
<dbReference type="OrthoDB" id="156520at2759"/>
<dbReference type="PANTHER" id="PTHR11102">
    <property type="entry name" value="SEL-1-LIKE PROTEIN"/>
    <property type="match status" value="1"/>
</dbReference>
<dbReference type="InterPro" id="IPR050767">
    <property type="entry name" value="Sel1_AlgK"/>
</dbReference>
<dbReference type="Proteomes" id="UP000011087">
    <property type="component" value="Unassembled WGS sequence"/>
</dbReference>
<dbReference type="KEGG" id="gtt:GUITHDRAFT_113138"/>
<sequence length="518" mass="56958">MMSLRMGGLRAWTSNSFWSRALGRSLRTPVRKLGHPVRTGWGVHVLNRVHGGKAFISASSSSPPPVSEVLRLLDKAIKGDSKDVDAMDKLHQRIEQEMKEGAKSQDISLVAGILSSLEFAGHRDERKAEELLEHALGQGDAMAMFYLARMHLVKNEKEEPDPVFGEDEQLSDDLLNTSHLELNAEKAKKVKKQILLLIKEVRIGKREGAPVKSFKTVKQQETDDMVEWKPDMQKGLALLAQSAELGNADAQVMLGNLKVSGEFVQLLPSHKSKVVAGNIVEVEPVLSRQETDPKLVLEDGVKLYELAAAQGTRTPGTTWGCSTLTTGTRNAEETSDGMPSNVFAACRRRQIAATAAPYGLRLLEEASNRDHPAASYHVAMLMREEGKEEDMKKFLSKAAGLGDAEALFCLGDMHFHGSDGFQMDHPKAFRFFQEAARLQHSAAMCCVGVMCYNGFGVKKDVNKAFLAYQRSAELGNIEAMRNLAAMHLSGEGCEKNEATARYLLKVVEEAEAEASQPQ</sequence>
<dbReference type="STRING" id="905079.L1IX91"/>
<dbReference type="InterPro" id="IPR011990">
    <property type="entry name" value="TPR-like_helical_dom_sf"/>
</dbReference>
<accession>L1IX91</accession>
<dbReference type="PANTHER" id="PTHR11102:SF147">
    <property type="entry name" value="SEL1L ADAPTOR SUBUNIT OF ERAD E3 UBIQUITIN LIGASE"/>
    <property type="match status" value="1"/>
</dbReference>
<dbReference type="OMA" id="GAWRNIA"/>
<dbReference type="SMART" id="SM00671">
    <property type="entry name" value="SEL1"/>
    <property type="match status" value="3"/>
</dbReference>
<proteinExistence type="inferred from homology"/>
<reference evidence="4" key="2">
    <citation type="submission" date="2012-11" db="EMBL/GenBank/DDBJ databases">
        <authorList>
            <person name="Kuo A."/>
            <person name="Curtis B.A."/>
            <person name="Tanifuji G."/>
            <person name="Burki F."/>
            <person name="Gruber A."/>
            <person name="Irimia M."/>
            <person name="Maruyama S."/>
            <person name="Arias M.C."/>
            <person name="Ball S.G."/>
            <person name="Gile G.H."/>
            <person name="Hirakawa Y."/>
            <person name="Hopkins J.F."/>
            <person name="Rensing S.A."/>
            <person name="Schmutz J."/>
            <person name="Symeonidi A."/>
            <person name="Elias M."/>
            <person name="Eveleigh R.J."/>
            <person name="Herman E.K."/>
            <person name="Klute M.J."/>
            <person name="Nakayama T."/>
            <person name="Obornik M."/>
            <person name="Reyes-Prieto A."/>
            <person name="Armbrust E.V."/>
            <person name="Aves S.J."/>
            <person name="Beiko R.G."/>
            <person name="Coutinho P."/>
            <person name="Dacks J.B."/>
            <person name="Durnford D.G."/>
            <person name="Fast N.M."/>
            <person name="Green B.R."/>
            <person name="Grisdale C."/>
            <person name="Hempe F."/>
            <person name="Henrissat B."/>
            <person name="Hoppner M.P."/>
            <person name="Ishida K.-I."/>
            <person name="Kim E."/>
            <person name="Koreny L."/>
            <person name="Kroth P.G."/>
            <person name="Liu Y."/>
            <person name="Malik S.-B."/>
            <person name="Maier U.G."/>
            <person name="McRose D."/>
            <person name="Mock T."/>
            <person name="Neilson J.A."/>
            <person name="Onodera N.T."/>
            <person name="Poole A.M."/>
            <person name="Pritham E.J."/>
            <person name="Richards T.A."/>
            <person name="Rocap G."/>
            <person name="Roy S.W."/>
            <person name="Sarai C."/>
            <person name="Schaack S."/>
            <person name="Shirato S."/>
            <person name="Slamovits C.H."/>
            <person name="Spencer D.F."/>
            <person name="Suzuki S."/>
            <person name="Worden A.Z."/>
            <person name="Zauner S."/>
            <person name="Barry K."/>
            <person name="Bell C."/>
            <person name="Bharti A.K."/>
            <person name="Crow J.A."/>
            <person name="Grimwood J."/>
            <person name="Kramer R."/>
            <person name="Lindquist E."/>
            <person name="Lucas S."/>
            <person name="Salamov A."/>
            <person name="McFadden G.I."/>
            <person name="Lane C.E."/>
            <person name="Keeling P.J."/>
            <person name="Gray M.W."/>
            <person name="Grigoriev I.V."/>
            <person name="Archibald J.M."/>
        </authorList>
    </citation>
    <scope>NUCLEOTIDE SEQUENCE</scope>
    <source>
        <strain evidence="4">CCMP2712</strain>
    </source>
</reference>
<gene>
    <name evidence="2" type="ORF">GUITHDRAFT_113138</name>
</gene>
<dbReference type="SUPFAM" id="SSF81901">
    <property type="entry name" value="HCP-like"/>
    <property type="match status" value="1"/>
</dbReference>
<dbReference type="RefSeq" id="XP_005827858.1">
    <property type="nucleotide sequence ID" value="XM_005827801.1"/>
</dbReference>
<dbReference type="Pfam" id="PF08238">
    <property type="entry name" value="Sel1"/>
    <property type="match status" value="5"/>
</dbReference>
<evidence type="ECO:0000256" key="1">
    <source>
        <dbReference type="ARBA" id="ARBA00038101"/>
    </source>
</evidence>
<reference evidence="2 4" key="1">
    <citation type="journal article" date="2012" name="Nature">
        <title>Algal genomes reveal evolutionary mosaicism and the fate of nucleomorphs.</title>
        <authorList>
            <consortium name="DOE Joint Genome Institute"/>
            <person name="Curtis B.A."/>
            <person name="Tanifuji G."/>
            <person name="Burki F."/>
            <person name="Gruber A."/>
            <person name="Irimia M."/>
            <person name="Maruyama S."/>
            <person name="Arias M.C."/>
            <person name="Ball S.G."/>
            <person name="Gile G.H."/>
            <person name="Hirakawa Y."/>
            <person name="Hopkins J.F."/>
            <person name="Kuo A."/>
            <person name="Rensing S.A."/>
            <person name="Schmutz J."/>
            <person name="Symeonidi A."/>
            <person name="Elias M."/>
            <person name="Eveleigh R.J."/>
            <person name="Herman E.K."/>
            <person name="Klute M.J."/>
            <person name="Nakayama T."/>
            <person name="Obornik M."/>
            <person name="Reyes-Prieto A."/>
            <person name="Armbrust E.V."/>
            <person name="Aves S.J."/>
            <person name="Beiko R.G."/>
            <person name="Coutinho P."/>
            <person name="Dacks J.B."/>
            <person name="Durnford D.G."/>
            <person name="Fast N.M."/>
            <person name="Green B.R."/>
            <person name="Grisdale C.J."/>
            <person name="Hempel F."/>
            <person name="Henrissat B."/>
            <person name="Hoppner M.P."/>
            <person name="Ishida K."/>
            <person name="Kim E."/>
            <person name="Koreny L."/>
            <person name="Kroth P.G."/>
            <person name="Liu Y."/>
            <person name="Malik S.B."/>
            <person name="Maier U.G."/>
            <person name="McRose D."/>
            <person name="Mock T."/>
            <person name="Neilson J.A."/>
            <person name="Onodera N.T."/>
            <person name="Poole A.M."/>
            <person name="Pritham E.J."/>
            <person name="Richards T.A."/>
            <person name="Rocap G."/>
            <person name="Roy S.W."/>
            <person name="Sarai C."/>
            <person name="Schaack S."/>
            <person name="Shirato S."/>
            <person name="Slamovits C.H."/>
            <person name="Spencer D.F."/>
            <person name="Suzuki S."/>
            <person name="Worden A.Z."/>
            <person name="Zauner S."/>
            <person name="Barry K."/>
            <person name="Bell C."/>
            <person name="Bharti A.K."/>
            <person name="Crow J.A."/>
            <person name="Grimwood J."/>
            <person name="Kramer R."/>
            <person name="Lindquist E."/>
            <person name="Lucas S."/>
            <person name="Salamov A."/>
            <person name="McFadden G.I."/>
            <person name="Lane C.E."/>
            <person name="Keeling P.J."/>
            <person name="Gray M.W."/>
            <person name="Grigoriev I.V."/>
            <person name="Archibald J.M."/>
        </authorList>
    </citation>
    <scope>NUCLEOTIDE SEQUENCE</scope>
    <source>
        <strain evidence="2 4">CCMP2712</strain>
    </source>
</reference>
<comment type="similarity">
    <text evidence="1">Belongs to the sel-1 family.</text>
</comment>
<reference evidence="3" key="3">
    <citation type="submission" date="2016-03" db="UniProtKB">
        <authorList>
            <consortium name="EnsemblProtists"/>
        </authorList>
    </citation>
    <scope>IDENTIFICATION</scope>
</reference>
<dbReference type="PaxDb" id="55529-EKX40878"/>
<evidence type="ECO:0000313" key="2">
    <source>
        <dbReference type="EMBL" id="EKX40878.1"/>
    </source>
</evidence>
<dbReference type="GeneID" id="17297508"/>
<evidence type="ECO:0000313" key="3">
    <source>
        <dbReference type="EnsemblProtists" id="EKX40878"/>
    </source>
</evidence>
<dbReference type="eggNOG" id="KOG1550">
    <property type="taxonomic scope" value="Eukaryota"/>
</dbReference>
<dbReference type="EMBL" id="JH993028">
    <property type="protein sequence ID" value="EKX40878.1"/>
    <property type="molecule type" value="Genomic_DNA"/>
</dbReference>